<evidence type="ECO:0000313" key="2">
    <source>
        <dbReference type="Proteomes" id="UP001143910"/>
    </source>
</evidence>
<accession>A0ACC1MMT1</accession>
<sequence>MSALPPSTARHFDDAFLILQHATRLLDGDVTAVHSSPCACRQTATDDGCSARRSSTRRKNARRTVAVGADTAGLPYYQLLYLAFMSSETKRLYLAEIYTWFEKNTNKTQRGGWQNSIRHNLSTNPAFIKAEPQDGRHKSTRFTEWVMQDWAVIHGVRNATSCNDRHARGPTSSIATHVIENPDDETTACTEIFHPVTAACDDYSIVAFENCLYPIPA</sequence>
<keyword evidence="2" id="KW-1185">Reference proteome</keyword>
<dbReference type="EMBL" id="JANJQO010002034">
    <property type="protein sequence ID" value="KAJ2968317.1"/>
    <property type="molecule type" value="Genomic_DNA"/>
</dbReference>
<proteinExistence type="predicted"/>
<protein>
    <submittedName>
        <fullName evidence="1">Uncharacterized protein</fullName>
    </submittedName>
</protein>
<evidence type="ECO:0000313" key="1">
    <source>
        <dbReference type="EMBL" id="KAJ2968317.1"/>
    </source>
</evidence>
<dbReference type="Proteomes" id="UP001143910">
    <property type="component" value="Unassembled WGS sequence"/>
</dbReference>
<organism evidence="1 2">
    <name type="scientific">Zarea fungicola</name>
    <dbReference type="NCBI Taxonomy" id="93591"/>
    <lineage>
        <taxon>Eukaryota</taxon>
        <taxon>Fungi</taxon>
        <taxon>Dikarya</taxon>
        <taxon>Ascomycota</taxon>
        <taxon>Pezizomycotina</taxon>
        <taxon>Sordariomycetes</taxon>
        <taxon>Hypocreomycetidae</taxon>
        <taxon>Hypocreales</taxon>
        <taxon>Cordycipitaceae</taxon>
        <taxon>Zarea</taxon>
    </lineage>
</organism>
<gene>
    <name evidence="1" type="ORF">NQ176_g9239</name>
</gene>
<reference evidence="1" key="1">
    <citation type="submission" date="2022-08" db="EMBL/GenBank/DDBJ databases">
        <title>Genome Sequence of Lecanicillium fungicola.</title>
        <authorList>
            <person name="Buettner E."/>
        </authorList>
    </citation>
    <scope>NUCLEOTIDE SEQUENCE</scope>
    <source>
        <strain evidence="1">Babe33</strain>
    </source>
</reference>
<comment type="caution">
    <text evidence="1">The sequence shown here is derived from an EMBL/GenBank/DDBJ whole genome shotgun (WGS) entry which is preliminary data.</text>
</comment>
<name>A0ACC1MMT1_9HYPO</name>